<dbReference type="EMBL" id="BQXH01000018">
    <property type="protein sequence ID" value="GKS82065.1"/>
    <property type="molecule type" value="Genomic_DNA"/>
</dbReference>
<dbReference type="Gene3D" id="3.30.1450.10">
    <property type="match status" value="2"/>
</dbReference>
<keyword evidence="1" id="KW-0732">Signal</keyword>
<keyword evidence="4" id="KW-1185">Reference proteome</keyword>
<dbReference type="RefSeq" id="WP_244056273.1">
    <property type="nucleotide sequence ID" value="NZ_BQXH01000018.1"/>
</dbReference>
<evidence type="ECO:0008006" key="5">
    <source>
        <dbReference type="Google" id="ProtNLM"/>
    </source>
</evidence>
<reference evidence="3" key="1">
    <citation type="journal article" date="2022" name="Int. J. Syst. Evol. Microbiol.">
        <title>A novel species of lactic acid bacteria, Ligilactobacillus pabuli sp. nov., isolated from alfalfa silage.</title>
        <authorList>
            <person name="Tohno M."/>
            <person name="Tanizawa Y."/>
            <person name="Sawada H."/>
            <person name="Sakamoto M."/>
            <person name="Ohkuma M."/>
            <person name="Kobayashi H."/>
        </authorList>
    </citation>
    <scope>NUCLEOTIDE SEQUENCE</scope>
    <source>
        <strain evidence="3">AF129</strain>
    </source>
</reference>
<evidence type="ECO:0000256" key="2">
    <source>
        <dbReference type="SAM" id="Phobius"/>
    </source>
</evidence>
<keyword evidence="2" id="KW-1133">Transmembrane helix</keyword>
<evidence type="ECO:0000256" key="1">
    <source>
        <dbReference type="ARBA" id="ARBA00022729"/>
    </source>
</evidence>
<name>A0ABQ5JN03_9LACO</name>
<sequence length="206" mass="22982">MTEKRQNTPQPTSQPSLWPHAVSAVLLLIVVILAGVLLRQNYQAKSHLTQANFNSIELSRFEGDSLQDVSELFGSRPKKVTQTQKKGVKTQVAVWQQVANSPAESRIYVFFDDGHAVSKTIQGLKRGRTKTITRQNFMNLKLGTKKGDIARKLGTPNDYTFNERLPGLNNEQWTYTAAETKGEPAGVLTLSFRNGRLAAKTQNNLK</sequence>
<dbReference type="Proteomes" id="UP001055149">
    <property type="component" value="Unassembled WGS sequence"/>
</dbReference>
<gene>
    <name evidence="3" type="ORF">LPAF129_17510</name>
</gene>
<evidence type="ECO:0000313" key="3">
    <source>
        <dbReference type="EMBL" id="GKS82065.1"/>
    </source>
</evidence>
<dbReference type="InterPro" id="IPR024418">
    <property type="entry name" value="DUF3862"/>
</dbReference>
<organism evidence="3 4">
    <name type="scientific">Ligilactobacillus pabuli</name>
    <dbReference type="NCBI Taxonomy" id="2886039"/>
    <lineage>
        <taxon>Bacteria</taxon>
        <taxon>Bacillati</taxon>
        <taxon>Bacillota</taxon>
        <taxon>Bacilli</taxon>
        <taxon>Lactobacillales</taxon>
        <taxon>Lactobacillaceae</taxon>
        <taxon>Ligilactobacillus</taxon>
    </lineage>
</organism>
<evidence type="ECO:0000313" key="4">
    <source>
        <dbReference type="Proteomes" id="UP001055149"/>
    </source>
</evidence>
<feature type="transmembrane region" description="Helical" evidence="2">
    <location>
        <begin position="17"/>
        <end position="38"/>
    </location>
</feature>
<dbReference type="Pfam" id="PF12978">
    <property type="entry name" value="DUF3862"/>
    <property type="match status" value="1"/>
</dbReference>
<proteinExistence type="predicted"/>
<accession>A0ABQ5JN03</accession>
<protein>
    <recommendedName>
        <fullName evidence="5">DUF3862 domain-containing protein</fullName>
    </recommendedName>
</protein>
<keyword evidence="2" id="KW-0812">Transmembrane</keyword>
<comment type="caution">
    <text evidence="3">The sequence shown here is derived from an EMBL/GenBank/DDBJ whole genome shotgun (WGS) entry which is preliminary data.</text>
</comment>
<keyword evidence="2" id="KW-0472">Membrane</keyword>
<dbReference type="InterPro" id="IPR037873">
    <property type="entry name" value="BamE-like"/>
</dbReference>